<protein>
    <submittedName>
        <fullName evidence="13">Magnesium transport protein CorA</fullName>
    </submittedName>
</protein>
<dbReference type="Proteomes" id="UP000321484">
    <property type="component" value="Unassembled WGS sequence"/>
</dbReference>
<comment type="catalytic activity">
    <reaction evidence="10">
        <text>Mg(2+)(in) = Mg(2+)(out)</text>
        <dbReference type="Rhea" id="RHEA:29827"/>
        <dbReference type="ChEBI" id="CHEBI:18420"/>
    </reaction>
</comment>
<evidence type="ECO:0000256" key="8">
    <source>
        <dbReference type="ARBA" id="ARBA00023065"/>
    </source>
</evidence>
<reference evidence="13 14" key="1">
    <citation type="submission" date="2019-07" db="EMBL/GenBank/DDBJ databases">
        <title>Whole genome shotgun sequence of Actinotalea fermentans NBRC 105374.</title>
        <authorList>
            <person name="Hosoyama A."/>
            <person name="Uohara A."/>
            <person name="Ohji S."/>
            <person name="Ichikawa N."/>
        </authorList>
    </citation>
    <scope>NUCLEOTIDE SEQUENCE [LARGE SCALE GENOMIC DNA]</scope>
    <source>
        <strain evidence="13 14">NBRC 105374</strain>
    </source>
</reference>
<dbReference type="OrthoDB" id="9803416at2"/>
<comment type="caution">
    <text evidence="13">The sequence shown here is derived from an EMBL/GenBank/DDBJ whole genome shotgun (WGS) entry which is preliminary data.</text>
</comment>
<comment type="subcellular location">
    <subcellularLocation>
        <location evidence="1">Cell membrane</location>
        <topology evidence="1">Multi-pass membrane protein</topology>
    </subcellularLocation>
</comment>
<evidence type="ECO:0000256" key="7">
    <source>
        <dbReference type="ARBA" id="ARBA00022989"/>
    </source>
</evidence>
<dbReference type="GO" id="GO:0005886">
    <property type="term" value="C:plasma membrane"/>
    <property type="evidence" value="ECO:0007669"/>
    <property type="project" value="UniProtKB-SubCell"/>
</dbReference>
<gene>
    <name evidence="13" type="primary">corA_1</name>
    <name evidence="13" type="ORF">AFE02nite_08300</name>
</gene>
<evidence type="ECO:0000313" key="13">
    <source>
        <dbReference type="EMBL" id="GEN79096.1"/>
    </source>
</evidence>
<keyword evidence="9 12" id="KW-0472">Membrane</keyword>
<feature type="transmembrane region" description="Helical" evidence="12">
    <location>
        <begin position="259"/>
        <end position="278"/>
    </location>
</feature>
<evidence type="ECO:0000313" key="14">
    <source>
        <dbReference type="Proteomes" id="UP000321484"/>
    </source>
</evidence>
<evidence type="ECO:0000256" key="5">
    <source>
        <dbReference type="ARBA" id="ARBA00022692"/>
    </source>
</evidence>
<dbReference type="Pfam" id="PF01544">
    <property type="entry name" value="CorA"/>
    <property type="match status" value="1"/>
</dbReference>
<dbReference type="SUPFAM" id="SSF143865">
    <property type="entry name" value="CorA soluble domain-like"/>
    <property type="match status" value="1"/>
</dbReference>
<keyword evidence="4" id="KW-1003">Cell membrane</keyword>
<dbReference type="AlphaFoldDB" id="A0A511YVC7"/>
<comment type="function">
    <text evidence="11">Mediates influx of magnesium ions. Alternates between open and closed states. Activated by low cytoplasmic Mg(2+) levels. Inactive when cytoplasmic Mg(2+) levels are high.</text>
</comment>
<name>A0A511YVC7_9CELL</name>
<dbReference type="SUPFAM" id="SSF144083">
    <property type="entry name" value="Magnesium transport protein CorA, transmembrane region"/>
    <property type="match status" value="1"/>
</dbReference>
<evidence type="ECO:0000256" key="11">
    <source>
        <dbReference type="ARBA" id="ARBA00045497"/>
    </source>
</evidence>
<dbReference type="InterPro" id="IPR045863">
    <property type="entry name" value="CorA_TM1_TM2"/>
</dbReference>
<evidence type="ECO:0000256" key="2">
    <source>
        <dbReference type="ARBA" id="ARBA00009765"/>
    </source>
</evidence>
<evidence type="ECO:0000256" key="6">
    <source>
        <dbReference type="ARBA" id="ARBA00022842"/>
    </source>
</evidence>
<sequence>MAIALVWTRTGPHWHPDGLASAADVTWVRVDSPADFAEVGKEHGLPEQLLAHVAPRSARPARTKPHVELLDGGGIHLVAPTLSFNDPTDVVTGEISCLVVGDVVLTAETGQAGVLDRVQERLAQPQSSPDRLTGGLLSALLLALVQSASDVEDMIADAVVSLEDVVFSPREDAPVERLYEVKREIAEARRALEPLGAELPDLLVDPSGAAPADAWVRRVIAAVDRLDRRLEDHDELLADMLSAHLALVSVAQNEQMRTISAWAATLAVPTLVGTIYGMNFVHMPELHWSVGYPLALGFMAAVGTTVNLLFRRSGWL</sequence>
<keyword evidence="6" id="KW-0460">Magnesium</keyword>
<organism evidence="13 14">
    <name type="scientific">Actinotalea fermentans</name>
    <dbReference type="NCBI Taxonomy" id="43671"/>
    <lineage>
        <taxon>Bacteria</taxon>
        <taxon>Bacillati</taxon>
        <taxon>Actinomycetota</taxon>
        <taxon>Actinomycetes</taxon>
        <taxon>Micrococcales</taxon>
        <taxon>Cellulomonadaceae</taxon>
        <taxon>Actinotalea</taxon>
    </lineage>
</organism>
<keyword evidence="14" id="KW-1185">Reference proteome</keyword>
<dbReference type="GO" id="GO:0015087">
    <property type="term" value="F:cobalt ion transmembrane transporter activity"/>
    <property type="evidence" value="ECO:0007669"/>
    <property type="project" value="TreeGrafter"/>
</dbReference>
<dbReference type="GO" id="GO:0050897">
    <property type="term" value="F:cobalt ion binding"/>
    <property type="evidence" value="ECO:0007669"/>
    <property type="project" value="TreeGrafter"/>
</dbReference>
<evidence type="ECO:0000256" key="12">
    <source>
        <dbReference type="SAM" id="Phobius"/>
    </source>
</evidence>
<evidence type="ECO:0000256" key="9">
    <source>
        <dbReference type="ARBA" id="ARBA00023136"/>
    </source>
</evidence>
<dbReference type="PANTHER" id="PTHR46494:SF1">
    <property type="entry name" value="CORA FAMILY METAL ION TRANSPORTER (EUROFUNG)"/>
    <property type="match status" value="1"/>
</dbReference>
<keyword evidence="5 12" id="KW-0812">Transmembrane</keyword>
<dbReference type="PANTHER" id="PTHR46494">
    <property type="entry name" value="CORA FAMILY METAL ION TRANSPORTER (EUROFUNG)"/>
    <property type="match status" value="1"/>
</dbReference>
<accession>A0A511YVC7</accession>
<keyword evidence="7 12" id="KW-1133">Transmembrane helix</keyword>
<dbReference type="GO" id="GO:0000287">
    <property type="term" value="F:magnesium ion binding"/>
    <property type="evidence" value="ECO:0007669"/>
    <property type="project" value="TreeGrafter"/>
</dbReference>
<dbReference type="Gene3D" id="1.20.58.340">
    <property type="entry name" value="Magnesium transport protein CorA, transmembrane region"/>
    <property type="match status" value="2"/>
</dbReference>
<comment type="similarity">
    <text evidence="2">Belongs to the CorA metal ion transporter (MIT) (TC 1.A.35) family.</text>
</comment>
<keyword evidence="3" id="KW-0813">Transport</keyword>
<keyword evidence="8" id="KW-0406">Ion transport</keyword>
<evidence type="ECO:0000256" key="3">
    <source>
        <dbReference type="ARBA" id="ARBA00022448"/>
    </source>
</evidence>
<dbReference type="InterPro" id="IPR002523">
    <property type="entry name" value="MgTranspt_CorA/ZnTranspt_ZntB"/>
</dbReference>
<dbReference type="InterPro" id="IPR045861">
    <property type="entry name" value="CorA_cytoplasmic_dom"/>
</dbReference>
<evidence type="ECO:0000256" key="4">
    <source>
        <dbReference type="ARBA" id="ARBA00022475"/>
    </source>
</evidence>
<dbReference type="GO" id="GO:0015095">
    <property type="term" value="F:magnesium ion transmembrane transporter activity"/>
    <property type="evidence" value="ECO:0007669"/>
    <property type="project" value="TreeGrafter"/>
</dbReference>
<dbReference type="RefSeq" id="WP_052113733.1">
    <property type="nucleotide sequence ID" value="NZ_BJYK01000001.1"/>
</dbReference>
<dbReference type="FunFam" id="1.20.58.340:FF:000004">
    <property type="entry name" value="Magnesium transport protein CorA"/>
    <property type="match status" value="1"/>
</dbReference>
<evidence type="ECO:0000256" key="1">
    <source>
        <dbReference type="ARBA" id="ARBA00004651"/>
    </source>
</evidence>
<dbReference type="EMBL" id="BJYK01000001">
    <property type="protein sequence ID" value="GEN79096.1"/>
    <property type="molecule type" value="Genomic_DNA"/>
</dbReference>
<feature type="transmembrane region" description="Helical" evidence="12">
    <location>
        <begin position="290"/>
        <end position="310"/>
    </location>
</feature>
<proteinExistence type="inferred from homology"/>
<evidence type="ECO:0000256" key="10">
    <source>
        <dbReference type="ARBA" id="ARBA00034269"/>
    </source>
</evidence>